<dbReference type="PANTHER" id="PTHR46797">
    <property type="entry name" value="HTH-TYPE TRANSCRIPTIONAL REGULATOR"/>
    <property type="match status" value="1"/>
</dbReference>
<dbReference type="InterPro" id="IPR001387">
    <property type="entry name" value="Cro/C1-type_HTH"/>
</dbReference>
<organism evidence="3 4">
    <name type="scientific">Paenibacillus terreus</name>
    <dbReference type="NCBI Taxonomy" id="1387834"/>
    <lineage>
        <taxon>Bacteria</taxon>
        <taxon>Bacillati</taxon>
        <taxon>Bacillota</taxon>
        <taxon>Bacilli</taxon>
        <taxon>Bacillales</taxon>
        <taxon>Paenibacillaceae</taxon>
        <taxon>Paenibacillus</taxon>
    </lineage>
</organism>
<dbReference type="Proteomes" id="UP001580407">
    <property type="component" value="Unassembled WGS sequence"/>
</dbReference>
<comment type="caution">
    <text evidence="3">The sequence shown here is derived from an EMBL/GenBank/DDBJ whole genome shotgun (WGS) entry which is preliminary data.</text>
</comment>
<dbReference type="SMART" id="SM00530">
    <property type="entry name" value="HTH_XRE"/>
    <property type="match status" value="2"/>
</dbReference>
<feature type="domain" description="HTH cro/C1-type" evidence="2">
    <location>
        <begin position="49"/>
        <end position="103"/>
    </location>
</feature>
<dbReference type="EMBL" id="JBHILM010000013">
    <property type="protein sequence ID" value="MFB5681925.1"/>
    <property type="molecule type" value="Genomic_DNA"/>
</dbReference>
<evidence type="ECO:0000313" key="4">
    <source>
        <dbReference type="Proteomes" id="UP001580407"/>
    </source>
</evidence>
<dbReference type="RefSeq" id="WP_375525689.1">
    <property type="nucleotide sequence ID" value="NZ_JBHILM010000013.1"/>
</dbReference>
<dbReference type="SUPFAM" id="SSF47413">
    <property type="entry name" value="lambda repressor-like DNA-binding domains"/>
    <property type="match status" value="2"/>
</dbReference>
<reference evidence="3 4" key="1">
    <citation type="submission" date="2024-09" db="EMBL/GenBank/DDBJ databases">
        <authorList>
            <person name="Ruan L."/>
        </authorList>
    </citation>
    <scope>NUCLEOTIDE SEQUENCE [LARGE SCALE GENOMIC DNA]</scope>
    <source>
        <strain evidence="3 4">D33</strain>
    </source>
</reference>
<dbReference type="Pfam" id="PF01381">
    <property type="entry name" value="HTH_3"/>
    <property type="match status" value="2"/>
</dbReference>
<proteinExistence type="predicted"/>
<evidence type="ECO:0000313" key="3">
    <source>
        <dbReference type="EMBL" id="MFB5681925.1"/>
    </source>
</evidence>
<feature type="domain" description="HTH cro/C1-type" evidence="2">
    <location>
        <begin position="118"/>
        <end position="168"/>
    </location>
</feature>
<keyword evidence="4" id="KW-1185">Reference proteome</keyword>
<dbReference type="InterPro" id="IPR010982">
    <property type="entry name" value="Lambda_DNA-bd_dom_sf"/>
</dbReference>
<dbReference type="Gene3D" id="1.10.260.40">
    <property type="entry name" value="lambda repressor-like DNA-binding domains"/>
    <property type="match status" value="2"/>
</dbReference>
<sequence length="170" mass="19558">MYSAVSPFRSHSIRNSNRAENTVGIGITKRERVSSIKKDQSAATPGERIRQARIEMDMTIRELASRVSMTPEGLGMIERNIHPPSLPILHELSKVLQRPISHLGCYENMPETTIGDKIKKARHYHGLTKLELSKLIKVNEKTVRNWESNRTRISDEYMSLLKEYLEVLQF</sequence>
<accession>A0ABV5B8P9</accession>
<name>A0ABV5B8P9_9BACL</name>
<dbReference type="PANTHER" id="PTHR46797:SF1">
    <property type="entry name" value="METHYLPHOSPHONATE SYNTHASE"/>
    <property type="match status" value="1"/>
</dbReference>
<keyword evidence="1" id="KW-0238">DNA-binding</keyword>
<protein>
    <submittedName>
        <fullName evidence="3">Helix-turn-helix domain-containing protein</fullName>
    </submittedName>
</protein>
<evidence type="ECO:0000256" key="1">
    <source>
        <dbReference type="ARBA" id="ARBA00023125"/>
    </source>
</evidence>
<dbReference type="CDD" id="cd00093">
    <property type="entry name" value="HTH_XRE"/>
    <property type="match status" value="2"/>
</dbReference>
<dbReference type="PROSITE" id="PS50943">
    <property type="entry name" value="HTH_CROC1"/>
    <property type="match status" value="2"/>
</dbReference>
<dbReference type="InterPro" id="IPR050807">
    <property type="entry name" value="TransReg_Diox_bact_type"/>
</dbReference>
<gene>
    <name evidence="3" type="ORF">ACE3NQ_13465</name>
</gene>
<evidence type="ECO:0000259" key="2">
    <source>
        <dbReference type="PROSITE" id="PS50943"/>
    </source>
</evidence>